<dbReference type="STRING" id="670386.D3BGR3"/>
<dbReference type="EMBL" id="ADBJ01000035">
    <property type="protein sequence ID" value="EFA79297.1"/>
    <property type="molecule type" value="Genomic_DNA"/>
</dbReference>
<dbReference type="PROSITE" id="PS50234">
    <property type="entry name" value="VWFA"/>
    <property type="match status" value="1"/>
</dbReference>
<feature type="region of interest" description="Disordered" evidence="1">
    <location>
        <begin position="659"/>
        <end position="683"/>
    </location>
</feature>
<proteinExistence type="predicted"/>
<reference evidence="4 5" key="1">
    <citation type="journal article" date="2011" name="Genome Res.">
        <title>Phylogeny-wide analysis of social amoeba genomes highlights ancient origins for complex intercellular communication.</title>
        <authorList>
            <person name="Heidel A.J."/>
            <person name="Lawal H.M."/>
            <person name="Felder M."/>
            <person name="Schilde C."/>
            <person name="Helps N.R."/>
            <person name="Tunggal B."/>
            <person name="Rivero F."/>
            <person name="John U."/>
            <person name="Schleicher M."/>
            <person name="Eichinger L."/>
            <person name="Platzer M."/>
            <person name="Noegel A.A."/>
            <person name="Schaap P."/>
            <person name="Gloeckner G."/>
        </authorList>
    </citation>
    <scope>NUCLEOTIDE SEQUENCE [LARGE SCALE GENOMIC DNA]</scope>
    <source>
        <strain evidence="5">ATCC 26659 / Pp 5 / PN500</strain>
    </source>
</reference>
<dbReference type="GeneID" id="31363196"/>
<dbReference type="OMA" id="MWPSATH"/>
<evidence type="ECO:0000259" key="3">
    <source>
        <dbReference type="PROSITE" id="PS51468"/>
    </source>
</evidence>
<protein>
    <submittedName>
        <fullName evidence="4">Type A von Willebrand factor domain-containing protein</fullName>
    </submittedName>
</protein>
<dbReference type="SMART" id="SM00609">
    <property type="entry name" value="VIT"/>
    <property type="match status" value="1"/>
</dbReference>
<gene>
    <name evidence="4" type="ORF">PPL_07715</name>
</gene>
<dbReference type="PROSITE" id="PS51468">
    <property type="entry name" value="VIT"/>
    <property type="match status" value="1"/>
</dbReference>
<organism evidence="4 5">
    <name type="scientific">Heterostelium pallidum (strain ATCC 26659 / Pp 5 / PN500)</name>
    <name type="common">Cellular slime mold</name>
    <name type="synonym">Polysphondylium pallidum</name>
    <dbReference type="NCBI Taxonomy" id="670386"/>
    <lineage>
        <taxon>Eukaryota</taxon>
        <taxon>Amoebozoa</taxon>
        <taxon>Evosea</taxon>
        <taxon>Eumycetozoa</taxon>
        <taxon>Dictyostelia</taxon>
        <taxon>Acytosteliales</taxon>
        <taxon>Acytosteliaceae</taxon>
        <taxon>Heterostelium</taxon>
    </lineage>
</organism>
<evidence type="ECO:0000313" key="4">
    <source>
        <dbReference type="EMBL" id="EFA79297.1"/>
    </source>
</evidence>
<dbReference type="InterPro" id="IPR036465">
    <property type="entry name" value="vWFA_dom_sf"/>
</dbReference>
<dbReference type="RefSeq" id="XP_020431418.1">
    <property type="nucleotide sequence ID" value="XM_020578549.1"/>
</dbReference>
<dbReference type="InterPro" id="IPR013694">
    <property type="entry name" value="VIT"/>
</dbReference>
<dbReference type="InterPro" id="IPR002035">
    <property type="entry name" value="VWF_A"/>
</dbReference>
<feature type="domain" description="VIT" evidence="3">
    <location>
        <begin position="42"/>
        <end position="180"/>
    </location>
</feature>
<keyword evidence="5" id="KW-1185">Reference proteome</keyword>
<dbReference type="Pfam" id="PF08487">
    <property type="entry name" value="VIT"/>
    <property type="match status" value="1"/>
</dbReference>
<dbReference type="AlphaFoldDB" id="D3BGR3"/>
<dbReference type="Proteomes" id="UP000001396">
    <property type="component" value="Unassembled WGS sequence"/>
</dbReference>
<evidence type="ECO:0000313" key="5">
    <source>
        <dbReference type="Proteomes" id="UP000001396"/>
    </source>
</evidence>
<evidence type="ECO:0000256" key="1">
    <source>
        <dbReference type="SAM" id="MobiDB-lite"/>
    </source>
</evidence>
<dbReference type="PANTHER" id="PTHR45737:SF6">
    <property type="entry name" value="VON WILLEBRAND FACTOR A DOMAIN-CONTAINING PROTEIN 5A"/>
    <property type="match status" value="1"/>
</dbReference>
<evidence type="ECO:0000259" key="2">
    <source>
        <dbReference type="PROSITE" id="PS50234"/>
    </source>
</evidence>
<accession>D3BGR3</accession>
<dbReference type="SUPFAM" id="SSF53300">
    <property type="entry name" value="vWA-like"/>
    <property type="match status" value="1"/>
</dbReference>
<dbReference type="Pfam" id="PF13768">
    <property type="entry name" value="VWA_3"/>
    <property type="match status" value="1"/>
</dbReference>
<feature type="domain" description="VWFA" evidence="2">
    <location>
        <begin position="300"/>
        <end position="479"/>
    </location>
</feature>
<feature type="region of interest" description="Disordered" evidence="1">
    <location>
        <begin position="689"/>
        <end position="708"/>
    </location>
</feature>
<comment type="caution">
    <text evidence="4">The sequence shown here is derived from an EMBL/GenBank/DDBJ whole genome shotgun (WGS) entry which is preliminary data.</text>
</comment>
<name>D3BGR3_HETP5</name>
<sequence length="811" mass="90663">MGTPDNLTQTNLLPECYYRFFRTLEESANENFYRRGAGLILSHDNTLSDRFVGHVFGLKSMTINANVTDTCSLTKVEQRYGALHPNDSTLKIGDDSNFEAVYSLLLPPYAAISSLEVEYEGKLLVATIKEKETAANEYNDAIASGNSAFLASKSQSGQFQVSLGNIDIRSSVVVRFTVMSDVGYHMNYLQFCLHRFWFPLGHYPVKITIDLKLKSNFDKFEVSNYQYKITKTTDSLNNIITIESEDGLPKNIMVMVRLLESDAPQSFVETSPADPNQYAVALSFKPKLDCDSLKVRQKAEFIFVVDCSGSMEGTRIALTRRVLHFLVRSLPFSSVKFNIIRFGSNFNKMFPQSKIYDDDSVSDSAMYIDNKVHADLGGTELYQPLKSILSQKHDAEYPRQIIVLTDGGVSGKGHLIDFVRKEDSTSRIFTVGIGNGADQDLVRSLAEAGGGECRMVMENSEFFESEVLELLSISLRPRISNLTMNWPNKSEVKVIQAPRNIRPIYHNERMVVYGLITLLKPEDSMKSYTVSLQGTSPTGQTLTYPIELDLQNTDGTGLMLHTAAATMYIASLEYEESKITKDNSKPHKKTITELALKYNLVSNYTSFVVSADRDQPNYETLKQVNILNNFGELYPRQGVKLGSSVLVSADRYQSQASSGCCSGGSYTPPPPPPTKSSFFNFFNNNNNNNNSTTQTSSTTTTQTSTSQSSKHKELLLSIIKLQNANGSWSVTSDTKKYLTVQCPLKEIDSQDELWLTVLIIAMLEKDFPSMKAIYSNSILKSKQWINDQLPPNITLEKLLETAQSLTKQSNP</sequence>
<dbReference type="SMART" id="SM00327">
    <property type="entry name" value="VWA"/>
    <property type="match status" value="1"/>
</dbReference>
<dbReference type="Gene3D" id="3.40.50.410">
    <property type="entry name" value="von Willebrand factor, type A domain"/>
    <property type="match status" value="1"/>
</dbReference>
<dbReference type="PANTHER" id="PTHR45737">
    <property type="entry name" value="VON WILLEBRAND FACTOR A DOMAIN-CONTAINING PROTEIN 5A"/>
    <property type="match status" value="1"/>
</dbReference>
<dbReference type="InParanoid" id="D3BGR3"/>